<dbReference type="AlphaFoldDB" id="A0A4Z0Y5W2"/>
<name>A0A4Z0Y5W2_9PEZI</name>
<organism evidence="1 2">
    <name type="scientific">Xylaria hypoxylon</name>
    <dbReference type="NCBI Taxonomy" id="37992"/>
    <lineage>
        <taxon>Eukaryota</taxon>
        <taxon>Fungi</taxon>
        <taxon>Dikarya</taxon>
        <taxon>Ascomycota</taxon>
        <taxon>Pezizomycotina</taxon>
        <taxon>Sordariomycetes</taxon>
        <taxon>Xylariomycetidae</taxon>
        <taxon>Xylariales</taxon>
        <taxon>Xylariaceae</taxon>
        <taxon>Xylaria</taxon>
    </lineage>
</organism>
<dbReference type="Proteomes" id="UP000297716">
    <property type="component" value="Unassembled WGS sequence"/>
</dbReference>
<reference evidence="1 2" key="1">
    <citation type="submission" date="2019-03" db="EMBL/GenBank/DDBJ databases">
        <title>Draft genome sequence of Xylaria hypoxylon DSM 108379, a ubiquitous saprotrophic-parasitic fungi on hardwood.</title>
        <authorList>
            <person name="Buettner E."/>
            <person name="Leonhardt S."/>
            <person name="Gebauer A.M."/>
            <person name="Liers C."/>
            <person name="Hofrichter M."/>
            <person name="Kellner H."/>
        </authorList>
    </citation>
    <scope>NUCLEOTIDE SEQUENCE [LARGE SCALE GENOMIC DNA]</scope>
    <source>
        <strain evidence="1 2">DSM 108379</strain>
    </source>
</reference>
<protein>
    <recommendedName>
        <fullName evidence="3">F-box domain-containing protein</fullName>
    </recommendedName>
</protein>
<evidence type="ECO:0000313" key="2">
    <source>
        <dbReference type="Proteomes" id="UP000297716"/>
    </source>
</evidence>
<dbReference type="EMBL" id="SKBN01000307">
    <property type="protein sequence ID" value="TGJ79194.1"/>
    <property type="molecule type" value="Genomic_DNA"/>
</dbReference>
<sequence>MAALSTLPMELIGEIFGQFVPDVIATGINTPLQDEHGRRQRTLCSLALVSHRVGDIATEFLYRNVAIQSVKQMVCLFRTLNNNRDICKYPRYLASLVPLVDPGLQREADEEIWDHYPLLPAIIKDTTRMYPPELDQPELCELQWFDPLWTHEIIRNIITMLPLLKDILVVIVCSRKQVPGQFKPSPDRLFFAQPTDSPTVSTEPRTLRIQGKLTNYIFGHYRNMTMTVTAGLFQMFFTPYVSKGCRVTDLRFLNMGNVTAYEINGRLSHVSFGSQWAEGSLQGAQNKELLSWLARLQELTLDPSSILPEEMGQLLSCCQSLKTLTWQSTSAHQYILKPDMVQSALQHTVDTLEKLHLRLDCGHGPISFQGFRALKVLVVGIEVVTNHLRWEAGFETHQSPARTMVDPPLASLLPPTLSCLTLVSPLFNPESILWRQEDGTGPPWHYNDAMEKVVATSRELFPPWFSDGLQVFSRGCQALPNLNTVTVIQPFHYDLPEACPVQVNVGNLDGFDASGVRFTVELEDFDYS</sequence>
<accession>A0A4Z0Y5W2</accession>
<gene>
    <name evidence="1" type="ORF">E0Z10_g9558</name>
</gene>
<dbReference type="OrthoDB" id="5210863at2759"/>
<evidence type="ECO:0000313" key="1">
    <source>
        <dbReference type="EMBL" id="TGJ79194.1"/>
    </source>
</evidence>
<proteinExistence type="predicted"/>
<comment type="caution">
    <text evidence="1">The sequence shown here is derived from an EMBL/GenBank/DDBJ whole genome shotgun (WGS) entry which is preliminary data.</text>
</comment>
<keyword evidence="2" id="KW-1185">Reference proteome</keyword>
<evidence type="ECO:0008006" key="3">
    <source>
        <dbReference type="Google" id="ProtNLM"/>
    </source>
</evidence>